<feature type="region of interest" description="Disordered" evidence="1">
    <location>
        <begin position="997"/>
        <end position="1038"/>
    </location>
</feature>
<evidence type="ECO:0000313" key="3">
    <source>
        <dbReference type="Proteomes" id="UP000244855"/>
    </source>
</evidence>
<dbReference type="STRING" id="97972.A0A2V1D8P7"/>
<keyword evidence="3" id="KW-1185">Reference proteome</keyword>
<reference evidence="2 3" key="1">
    <citation type="journal article" date="2018" name="Sci. Rep.">
        <title>Comparative genomics provides insights into the lifestyle and reveals functional heterogeneity of dark septate endophytic fungi.</title>
        <authorList>
            <person name="Knapp D.G."/>
            <person name="Nemeth J.B."/>
            <person name="Barry K."/>
            <person name="Hainaut M."/>
            <person name="Henrissat B."/>
            <person name="Johnson J."/>
            <person name="Kuo A."/>
            <person name="Lim J.H.P."/>
            <person name="Lipzen A."/>
            <person name="Nolan M."/>
            <person name="Ohm R.A."/>
            <person name="Tamas L."/>
            <person name="Grigoriev I.V."/>
            <person name="Spatafora J.W."/>
            <person name="Nagy L.G."/>
            <person name="Kovacs G.M."/>
        </authorList>
    </citation>
    <scope>NUCLEOTIDE SEQUENCE [LARGE SCALE GENOMIC DNA]</scope>
    <source>
        <strain evidence="2 3">DSE2036</strain>
    </source>
</reference>
<sequence>MGWDAVTAGRDSARTRQLPPINASFPMPLEAPPIETTDEAFNPPLIYTEAMGMLDPQRQPGSIPGIETSEDIESSDGIKVPVEYRGTESLDRFPFVESRSEKRAASPEIREPVLALPSDSGYCSLGTDNASVCSVDSVENSSGRPRNFLQEFIAFFGDTLIENSGARQWISYALAHRTQGYIDNHIQDLLKEYTIALVRDRAGTLARGDSYVWAVHVLEKAASLICRYRPNITRYFRANVGTSSVNAASLTERLHALGRQLSLPERLALLMKSSATGRNIRDYEIGEDDIEEQLSKDLEVVKDMMISSEAFSSLASKLRQRLYHDERSEMQKISVRLKELSLRHAVFDVHWDPVNFMRTQYGADINCIPAIGSVVVITGSALYAQATTCAEYMESVWPKTVFQYLDMHVVLAINTDGIIEVSTIRGGGMDPVIELAEQLAWLGSALSTSPFGVNMAYARPVFCESGSAKVVMQFRFEPIHSTEMACWLPLFSGAVIASGFPISARKGEIGLDIPLEMLAGIAGVRHAVEYEGGVVMKGFSHMLVPIRKTDDRIQWHAVSSQDPSKRLSYCEGLALCGERALLKEVNLDDLTRCRAIVGWCTVAKSLLGSSSVNYENINYSGAEDASASLRCAGGSLGFQQFGTAALDFRFGVKDGKCHFQRSGPYRNIVSAAEKTPVVLYDTGEKRAWLVPASNVMLHMVQHRHYLEPFEIDGKPVSLDTNIDVDSTAKRVLMSNESLHLSNDSYYAFKDVVLNIWSLLEFLIDQNINRDKSTSGIPVKAPFREFLHGYEFKSVVEERSPFRQKQIQLSKTTGGWPLLVRDIDALVLFVDGLEDIIQPTKEGNPDLCHAWRRVPKGKDYLAASTQSIQDLHDVAGCRFNRKYLTSTRLKWHQGDSVLFTGCEKPESNRCNCDRLQQIHENSAIGTTIPPGSIAEKGAVIFGKSESPKNSFFRKRKRSITETGGFSSQNKLPIIVTRTQQQLEDESLSDVETCFPSGSDRTIDSLQSSHTSYTTESDRGISPSVEVSTGNTLDMRPKKRPWFPELSSRLPYRESTILKTYTSSSKRTRGV</sequence>
<protein>
    <recommendedName>
        <fullName evidence="4">Pfs domain protein</fullName>
    </recommendedName>
</protein>
<dbReference type="AlphaFoldDB" id="A0A2V1D8P7"/>
<proteinExistence type="predicted"/>
<evidence type="ECO:0000256" key="1">
    <source>
        <dbReference type="SAM" id="MobiDB-lite"/>
    </source>
</evidence>
<name>A0A2V1D8P7_9PLEO</name>
<dbReference type="OrthoDB" id="1577640at2759"/>
<accession>A0A2V1D8P7</accession>
<dbReference type="Proteomes" id="UP000244855">
    <property type="component" value="Unassembled WGS sequence"/>
</dbReference>
<evidence type="ECO:0008006" key="4">
    <source>
        <dbReference type="Google" id="ProtNLM"/>
    </source>
</evidence>
<evidence type="ECO:0000313" key="2">
    <source>
        <dbReference type="EMBL" id="PVH93539.1"/>
    </source>
</evidence>
<gene>
    <name evidence="2" type="ORF">DM02DRAFT_676776</name>
</gene>
<feature type="region of interest" description="Disordered" evidence="1">
    <location>
        <begin position="1"/>
        <end position="26"/>
    </location>
</feature>
<organism evidence="2 3">
    <name type="scientific">Periconia macrospinosa</name>
    <dbReference type="NCBI Taxonomy" id="97972"/>
    <lineage>
        <taxon>Eukaryota</taxon>
        <taxon>Fungi</taxon>
        <taxon>Dikarya</taxon>
        <taxon>Ascomycota</taxon>
        <taxon>Pezizomycotina</taxon>
        <taxon>Dothideomycetes</taxon>
        <taxon>Pleosporomycetidae</taxon>
        <taxon>Pleosporales</taxon>
        <taxon>Massarineae</taxon>
        <taxon>Periconiaceae</taxon>
        <taxon>Periconia</taxon>
    </lineage>
</organism>
<dbReference type="EMBL" id="KZ805582">
    <property type="protein sequence ID" value="PVH93539.1"/>
    <property type="molecule type" value="Genomic_DNA"/>
</dbReference>
<feature type="compositionally biased region" description="Polar residues" evidence="1">
    <location>
        <begin position="1002"/>
        <end position="1013"/>
    </location>
</feature>